<gene>
    <name evidence="2" type="ORF">LOTGIDRAFT_167548</name>
</gene>
<dbReference type="AlphaFoldDB" id="V3ZTZ2"/>
<accession>V3ZTZ2</accession>
<proteinExistence type="predicted"/>
<name>V3ZTZ2_LOTGI</name>
<evidence type="ECO:0000256" key="1">
    <source>
        <dbReference type="SAM" id="SignalP"/>
    </source>
</evidence>
<dbReference type="Proteomes" id="UP000030746">
    <property type="component" value="Unassembled WGS sequence"/>
</dbReference>
<dbReference type="CTD" id="20240646"/>
<protein>
    <recommendedName>
        <fullName evidence="4">Saposin B-type domain-containing protein</fullName>
    </recommendedName>
</protein>
<dbReference type="OrthoDB" id="6090479at2759"/>
<dbReference type="EMBL" id="KB203188">
    <property type="protein sequence ID" value="ESO86045.1"/>
    <property type="molecule type" value="Genomic_DNA"/>
</dbReference>
<reference evidence="2 3" key="1">
    <citation type="journal article" date="2013" name="Nature">
        <title>Insights into bilaterian evolution from three spiralian genomes.</title>
        <authorList>
            <person name="Simakov O."/>
            <person name="Marletaz F."/>
            <person name="Cho S.J."/>
            <person name="Edsinger-Gonzales E."/>
            <person name="Havlak P."/>
            <person name="Hellsten U."/>
            <person name="Kuo D.H."/>
            <person name="Larsson T."/>
            <person name="Lv J."/>
            <person name="Arendt D."/>
            <person name="Savage R."/>
            <person name="Osoegawa K."/>
            <person name="de Jong P."/>
            <person name="Grimwood J."/>
            <person name="Chapman J.A."/>
            <person name="Shapiro H."/>
            <person name="Aerts A."/>
            <person name="Otillar R.P."/>
            <person name="Terry A.Y."/>
            <person name="Boore J.L."/>
            <person name="Grigoriev I.V."/>
            <person name="Lindberg D.R."/>
            <person name="Seaver E.C."/>
            <person name="Weisblat D.A."/>
            <person name="Putnam N.H."/>
            <person name="Rokhsar D.S."/>
        </authorList>
    </citation>
    <scope>NUCLEOTIDE SEQUENCE [LARGE SCALE GENOMIC DNA]</scope>
</reference>
<keyword evidence="3" id="KW-1185">Reference proteome</keyword>
<organism evidence="2 3">
    <name type="scientific">Lottia gigantea</name>
    <name type="common">Giant owl limpet</name>
    <dbReference type="NCBI Taxonomy" id="225164"/>
    <lineage>
        <taxon>Eukaryota</taxon>
        <taxon>Metazoa</taxon>
        <taxon>Spiralia</taxon>
        <taxon>Lophotrochozoa</taxon>
        <taxon>Mollusca</taxon>
        <taxon>Gastropoda</taxon>
        <taxon>Patellogastropoda</taxon>
        <taxon>Lottioidea</taxon>
        <taxon>Lottiidae</taxon>
        <taxon>Lottia</taxon>
    </lineage>
</organism>
<dbReference type="HOGENOM" id="CLU_2029337_0_0_1"/>
<feature type="signal peptide" evidence="1">
    <location>
        <begin position="1"/>
        <end position="17"/>
    </location>
</feature>
<dbReference type="RefSeq" id="XP_009063294.1">
    <property type="nucleotide sequence ID" value="XM_009065046.1"/>
</dbReference>
<keyword evidence="1" id="KW-0732">Signal</keyword>
<dbReference type="GeneID" id="20240646"/>
<evidence type="ECO:0000313" key="3">
    <source>
        <dbReference type="Proteomes" id="UP000030746"/>
    </source>
</evidence>
<dbReference type="KEGG" id="lgi:LOTGIDRAFT_167548"/>
<feature type="chain" id="PRO_5004718035" description="Saposin B-type domain-containing protein" evidence="1">
    <location>
        <begin position="18"/>
        <end position="122"/>
    </location>
</feature>
<evidence type="ECO:0000313" key="2">
    <source>
        <dbReference type="EMBL" id="ESO86045.1"/>
    </source>
</evidence>
<sequence>MKVFCLILCVCLVASQASHLDERSIEVRSALSRVQHFVHNAMSVAISGCQLVSTFVNAPVCVAMGIVPEAKALEACGVYTVGFQICHAVVEGVRTYCSQYGTSLPGGDAANKIICEAVQRKG</sequence>
<evidence type="ECO:0008006" key="4">
    <source>
        <dbReference type="Google" id="ProtNLM"/>
    </source>
</evidence>